<comment type="caution">
    <text evidence="1">The sequence shown here is derived from an EMBL/GenBank/DDBJ whole genome shotgun (WGS) entry which is preliminary data.</text>
</comment>
<dbReference type="AlphaFoldDB" id="X0TBI6"/>
<feature type="non-terminal residue" evidence="1">
    <location>
        <position position="1"/>
    </location>
</feature>
<evidence type="ECO:0000313" key="1">
    <source>
        <dbReference type="EMBL" id="GAF73430.1"/>
    </source>
</evidence>
<protein>
    <submittedName>
        <fullName evidence="1">Uncharacterized protein</fullName>
    </submittedName>
</protein>
<reference evidence="1" key="1">
    <citation type="journal article" date="2014" name="Front. Microbiol.">
        <title>High frequency of phylogenetically diverse reductive dehalogenase-homologous genes in deep subseafloor sedimentary metagenomes.</title>
        <authorList>
            <person name="Kawai M."/>
            <person name="Futagami T."/>
            <person name="Toyoda A."/>
            <person name="Takaki Y."/>
            <person name="Nishi S."/>
            <person name="Hori S."/>
            <person name="Arai W."/>
            <person name="Tsubouchi T."/>
            <person name="Morono Y."/>
            <person name="Uchiyama I."/>
            <person name="Ito T."/>
            <person name="Fujiyama A."/>
            <person name="Inagaki F."/>
            <person name="Takami H."/>
        </authorList>
    </citation>
    <scope>NUCLEOTIDE SEQUENCE</scope>
    <source>
        <strain evidence="1">Expedition CK06-06</strain>
    </source>
</reference>
<dbReference type="EMBL" id="BARS01002828">
    <property type="protein sequence ID" value="GAF73430.1"/>
    <property type="molecule type" value="Genomic_DNA"/>
</dbReference>
<sequence length="123" mass="13826">QHGDDIKSWGGIPFYGINRSAAKWLGIEAVQKRYFQYFVLGHFHSKGILQSPTGEKIINGSMVGSGEYGITMDFAHPLQLLFGVHQKYGKTWELSINPSFATGPLRYKYDQTKDLSSQLENIA</sequence>
<name>X0TBI6_9ZZZZ</name>
<organism evidence="1">
    <name type="scientific">marine sediment metagenome</name>
    <dbReference type="NCBI Taxonomy" id="412755"/>
    <lineage>
        <taxon>unclassified sequences</taxon>
        <taxon>metagenomes</taxon>
        <taxon>ecological metagenomes</taxon>
    </lineage>
</organism>
<proteinExistence type="predicted"/>
<accession>X0TBI6</accession>
<gene>
    <name evidence="1" type="ORF">S01H1_05428</name>
</gene>